<reference evidence="3" key="1">
    <citation type="submission" date="2025-08" db="UniProtKB">
        <authorList>
            <consortium name="Ensembl"/>
        </authorList>
    </citation>
    <scope>IDENTIFICATION</scope>
</reference>
<dbReference type="SMART" id="SM00407">
    <property type="entry name" value="IGc1"/>
    <property type="match status" value="1"/>
</dbReference>
<feature type="region of interest" description="Disordered" evidence="1">
    <location>
        <begin position="256"/>
        <end position="286"/>
    </location>
</feature>
<dbReference type="InterPro" id="IPR050160">
    <property type="entry name" value="MHC/Immunoglobulin"/>
</dbReference>
<dbReference type="PROSITE" id="PS00290">
    <property type="entry name" value="IG_MHC"/>
    <property type="match status" value="1"/>
</dbReference>
<dbReference type="Pfam" id="PF07654">
    <property type="entry name" value="C1-set"/>
    <property type="match status" value="1"/>
</dbReference>
<evidence type="ECO:0000313" key="4">
    <source>
        <dbReference type="Proteomes" id="UP000694423"/>
    </source>
</evidence>
<accession>A0A8C4K5X5</accession>
<evidence type="ECO:0000259" key="2">
    <source>
        <dbReference type="PROSITE" id="PS50835"/>
    </source>
</evidence>
<dbReference type="PANTHER" id="PTHR19944:SF65">
    <property type="entry name" value="HLA CLASS II HISTOCOMPATIBILITY ANTIGEN, DM BETA CHAIN"/>
    <property type="match status" value="1"/>
</dbReference>
<sequence length="286" mass="29585">MWGDPARTGLGGPQAHGCGVTPWGWLKGLGPIDVGDAVEMGWGAGPHGCGVTLQGWPGEAQSHGCGVTPWGWLKGLSPMDVGNPLGTGWGAGPHGCGVTLRGRFEGGWPHGCGVTPRGWVRGGVSHGPSHSSSHGDIARRVTRDVARGGGGHVRPAADCPFSPPARIIPLNTGNARAPVRLTCHVWGFYPPEVTVIWLRNGDVVGPGDHPAITATPNGDWTYQTRVALTVAPEAGDVYTCSVQHASLDEPLLEDWSESGPAVAPGRLGPRWLGAPAQPVLSSQDPG</sequence>
<feature type="domain" description="Ig-like" evidence="2">
    <location>
        <begin position="163"/>
        <end position="253"/>
    </location>
</feature>
<dbReference type="InterPro" id="IPR003006">
    <property type="entry name" value="Ig/MHC_CS"/>
</dbReference>
<dbReference type="PANTHER" id="PTHR19944">
    <property type="entry name" value="MHC CLASS II-RELATED"/>
    <property type="match status" value="1"/>
</dbReference>
<dbReference type="Proteomes" id="UP000694423">
    <property type="component" value="Unplaced"/>
</dbReference>
<dbReference type="SUPFAM" id="SSF48726">
    <property type="entry name" value="Immunoglobulin"/>
    <property type="match status" value="1"/>
</dbReference>
<protein>
    <recommendedName>
        <fullName evidence="2">Ig-like domain-containing protein</fullName>
    </recommendedName>
</protein>
<name>A0A8C4K5X5_DRONO</name>
<reference evidence="3" key="2">
    <citation type="submission" date="2025-09" db="UniProtKB">
        <authorList>
            <consortium name="Ensembl"/>
        </authorList>
    </citation>
    <scope>IDENTIFICATION</scope>
</reference>
<evidence type="ECO:0000256" key="1">
    <source>
        <dbReference type="SAM" id="MobiDB-lite"/>
    </source>
</evidence>
<dbReference type="PROSITE" id="PS50835">
    <property type="entry name" value="IG_LIKE"/>
    <property type="match status" value="1"/>
</dbReference>
<dbReference type="AlphaFoldDB" id="A0A8C4K5X5"/>
<proteinExistence type="predicted"/>
<dbReference type="CDD" id="cd21002">
    <property type="entry name" value="IgC1_MHC_II_beta_HLA-DM"/>
    <property type="match status" value="1"/>
</dbReference>
<dbReference type="InterPro" id="IPR003597">
    <property type="entry name" value="Ig_C1-set"/>
</dbReference>
<dbReference type="InterPro" id="IPR007110">
    <property type="entry name" value="Ig-like_dom"/>
</dbReference>
<organism evidence="3 4">
    <name type="scientific">Dromaius novaehollandiae</name>
    <name type="common">Emu</name>
    <dbReference type="NCBI Taxonomy" id="8790"/>
    <lineage>
        <taxon>Eukaryota</taxon>
        <taxon>Metazoa</taxon>
        <taxon>Chordata</taxon>
        <taxon>Craniata</taxon>
        <taxon>Vertebrata</taxon>
        <taxon>Euteleostomi</taxon>
        <taxon>Archelosauria</taxon>
        <taxon>Archosauria</taxon>
        <taxon>Dinosauria</taxon>
        <taxon>Saurischia</taxon>
        <taxon>Theropoda</taxon>
        <taxon>Coelurosauria</taxon>
        <taxon>Aves</taxon>
        <taxon>Palaeognathae</taxon>
        <taxon>Casuariiformes</taxon>
        <taxon>Dromaiidae</taxon>
        <taxon>Dromaius</taxon>
    </lineage>
</organism>
<dbReference type="Ensembl" id="ENSDNVT00000020840.1">
    <property type="protein sequence ID" value="ENSDNVP00000017337.1"/>
    <property type="gene ID" value="ENSDNVG00000012124.1"/>
</dbReference>
<keyword evidence="4" id="KW-1185">Reference proteome</keyword>
<dbReference type="InterPro" id="IPR013783">
    <property type="entry name" value="Ig-like_fold"/>
</dbReference>
<evidence type="ECO:0000313" key="3">
    <source>
        <dbReference type="Ensembl" id="ENSDNVP00000017337.1"/>
    </source>
</evidence>
<dbReference type="InterPro" id="IPR036179">
    <property type="entry name" value="Ig-like_dom_sf"/>
</dbReference>
<dbReference type="Gene3D" id="2.60.40.10">
    <property type="entry name" value="Immunoglobulins"/>
    <property type="match status" value="1"/>
</dbReference>